<dbReference type="AlphaFoldDB" id="A0A061ADH1"/>
<keyword evidence="1" id="KW-0812">Transmembrane</keyword>
<dbReference type="EMBL" id="LK028559">
    <property type="protein sequence ID" value="CDR31479.1"/>
    <property type="molecule type" value="Genomic_DNA"/>
</dbReference>
<evidence type="ECO:0000313" key="2">
    <source>
        <dbReference type="EMBL" id="CDR31479.1"/>
    </source>
</evidence>
<dbReference type="OrthoDB" id="5194739at2"/>
<feature type="transmembrane region" description="Helical" evidence="1">
    <location>
        <begin position="6"/>
        <end position="30"/>
    </location>
</feature>
<evidence type="ECO:0000313" key="3">
    <source>
        <dbReference type="Proteomes" id="UP000032434"/>
    </source>
</evidence>
<organism evidence="2 3">
    <name type="scientific">Acholeplasma oculi</name>
    <dbReference type="NCBI Taxonomy" id="35623"/>
    <lineage>
        <taxon>Bacteria</taxon>
        <taxon>Bacillati</taxon>
        <taxon>Mycoplasmatota</taxon>
        <taxon>Mollicutes</taxon>
        <taxon>Acholeplasmatales</taxon>
        <taxon>Acholeplasmataceae</taxon>
        <taxon>Acholeplasma</taxon>
    </lineage>
</organism>
<dbReference type="InParanoid" id="A0A061ADH1"/>
<keyword evidence="1" id="KW-1133">Transmembrane helix</keyword>
<protein>
    <submittedName>
        <fullName evidence="2">Uncharacterized protein</fullName>
    </submittedName>
</protein>
<keyword evidence="1" id="KW-0472">Membrane</keyword>
<proteinExistence type="predicted"/>
<dbReference type="PATRIC" id="fig|35623.3.peg.1407"/>
<dbReference type="STRING" id="35623.Aocu_14060"/>
<dbReference type="RefSeq" id="WP_045749888.1">
    <property type="nucleotide sequence ID" value="NZ_FUZK01000004.1"/>
</dbReference>
<name>A0A061ADH1_9MOLU</name>
<accession>A0A061ADH1</accession>
<keyword evidence="3" id="KW-1185">Reference proteome</keyword>
<gene>
    <name evidence="2" type="ORF">Aocu_14060</name>
</gene>
<reference evidence="3" key="1">
    <citation type="submission" date="2014-05" db="EMBL/GenBank/DDBJ databases">
        <authorList>
            <person name="Kube M."/>
        </authorList>
    </citation>
    <scope>NUCLEOTIDE SEQUENCE [LARGE SCALE GENOMIC DNA]</scope>
</reference>
<dbReference type="Proteomes" id="UP000032434">
    <property type="component" value="Chromosome 1"/>
</dbReference>
<evidence type="ECO:0000256" key="1">
    <source>
        <dbReference type="SAM" id="Phobius"/>
    </source>
</evidence>
<dbReference type="HOGENOM" id="CLU_1623570_0_0_14"/>
<dbReference type="KEGG" id="aoc:Aocu_14060"/>
<sequence length="163" mass="18311">MAFGPVGWIIGTVGIIAGIATIAFGGAEILQHFTSDNWIQDSTGWDNELYNGLYIGVNILSTITTVGGNIYKKHMTRTGTSSTPNTGKKYTRYIQNSNDGSPMRVTQYNGKGNQSWRIDYVGRSHGGFSTPHKVIYAYNKNGQPVKNLIRYINWTKKIHWWYI</sequence>